<evidence type="ECO:0000313" key="4">
    <source>
        <dbReference type="EMBL" id="MBB6052997.1"/>
    </source>
</evidence>
<dbReference type="InterPro" id="IPR043128">
    <property type="entry name" value="Rev_trsase/Diguanyl_cyclase"/>
</dbReference>
<name>A0A7W9W9Y0_ARMRO</name>
<dbReference type="NCBIfam" id="TIGR00254">
    <property type="entry name" value="GGDEF"/>
    <property type="match status" value="1"/>
</dbReference>
<dbReference type="InterPro" id="IPR029787">
    <property type="entry name" value="Nucleotide_cyclase"/>
</dbReference>
<feature type="transmembrane region" description="Helical" evidence="2">
    <location>
        <begin position="85"/>
        <end position="106"/>
    </location>
</feature>
<proteinExistence type="predicted"/>
<dbReference type="Proteomes" id="UP000520814">
    <property type="component" value="Unassembled WGS sequence"/>
</dbReference>
<keyword evidence="2" id="KW-1133">Transmembrane helix</keyword>
<dbReference type="SMART" id="SM00267">
    <property type="entry name" value="GGDEF"/>
    <property type="match status" value="1"/>
</dbReference>
<feature type="transmembrane region" description="Helical" evidence="2">
    <location>
        <begin position="15"/>
        <end position="36"/>
    </location>
</feature>
<accession>A0A7W9W9Y0</accession>
<dbReference type="PANTHER" id="PTHR45138:SF9">
    <property type="entry name" value="DIGUANYLATE CYCLASE DGCM-RELATED"/>
    <property type="match status" value="1"/>
</dbReference>
<gene>
    <name evidence="4" type="ORF">HNQ39_004829</name>
</gene>
<dbReference type="GO" id="GO:0052621">
    <property type="term" value="F:diguanylate cyclase activity"/>
    <property type="evidence" value="ECO:0007669"/>
    <property type="project" value="TreeGrafter"/>
</dbReference>
<dbReference type="Gene3D" id="3.30.70.270">
    <property type="match status" value="1"/>
</dbReference>
<evidence type="ECO:0000259" key="3">
    <source>
        <dbReference type="PROSITE" id="PS50887"/>
    </source>
</evidence>
<feature type="transmembrane region" description="Helical" evidence="2">
    <location>
        <begin position="218"/>
        <end position="241"/>
    </location>
</feature>
<evidence type="ECO:0000313" key="5">
    <source>
        <dbReference type="Proteomes" id="UP000520814"/>
    </source>
</evidence>
<dbReference type="SUPFAM" id="SSF55073">
    <property type="entry name" value="Nucleotide cyclase"/>
    <property type="match status" value="1"/>
</dbReference>
<protein>
    <submittedName>
        <fullName evidence="4">Diguanylate cyclase (GGDEF)-like protein</fullName>
    </submittedName>
</protein>
<dbReference type="AlphaFoldDB" id="A0A7W9W9Y0"/>
<evidence type="ECO:0000256" key="1">
    <source>
        <dbReference type="SAM" id="Coils"/>
    </source>
</evidence>
<reference evidence="4 5" key="1">
    <citation type="submission" date="2020-08" db="EMBL/GenBank/DDBJ databases">
        <title>Genomic Encyclopedia of Type Strains, Phase IV (KMG-IV): sequencing the most valuable type-strain genomes for metagenomic binning, comparative biology and taxonomic classification.</title>
        <authorList>
            <person name="Goeker M."/>
        </authorList>
    </citation>
    <scope>NUCLEOTIDE SEQUENCE [LARGE SCALE GENOMIC DNA]</scope>
    <source>
        <strain evidence="4 5">DSM 23562</strain>
    </source>
</reference>
<dbReference type="EMBL" id="JACHGW010000005">
    <property type="protein sequence ID" value="MBB6052997.1"/>
    <property type="molecule type" value="Genomic_DNA"/>
</dbReference>
<keyword evidence="1" id="KW-0175">Coiled coil</keyword>
<dbReference type="FunFam" id="3.30.70.270:FF:000001">
    <property type="entry name" value="Diguanylate cyclase domain protein"/>
    <property type="match status" value="1"/>
</dbReference>
<dbReference type="Pfam" id="PF00990">
    <property type="entry name" value="GGDEF"/>
    <property type="match status" value="1"/>
</dbReference>
<dbReference type="InterPro" id="IPR050469">
    <property type="entry name" value="Diguanylate_Cyclase"/>
</dbReference>
<dbReference type="InterPro" id="IPR000160">
    <property type="entry name" value="GGDEF_dom"/>
</dbReference>
<feature type="transmembrane region" description="Helical" evidence="2">
    <location>
        <begin position="56"/>
        <end position="73"/>
    </location>
</feature>
<dbReference type="RefSeq" id="WP_184202864.1">
    <property type="nucleotide sequence ID" value="NZ_JACHGW010000005.1"/>
</dbReference>
<evidence type="ECO:0000256" key="2">
    <source>
        <dbReference type="SAM" id="Phobius"/>
    </source>
</evidence>
<dbReference type="GO" id="GO:1902201">
    <property type="term" value="P:negative regulation of bacterial-type flagellum-dependent cell motility"/>
    <property type="evidence" value="ECO:0007669"/>
    <property type="project" value="TreeGrafter"/>
</dbReference>
<dbReference type="PANTHER" id="PTHR45138">
    <property type="entry name" value="REGULATORY COMPONENTS OF SENSORY TRANSDUCTION SYSTEM"/>
    <property type="match status" value="1"/>
</dbReference>
<dbReference type="GO" id="GO:0043709">
    <property type="term" value="P:cell adhesion involved in single-species biofilm formation"/>
    <property type="evidence" value="ECO:0007669"/>
    <property type="project" value="TreeGrafter"/>
</dbReference>
<sequence length="454" mass="50690">MRRGVSEAKIHPATLIGRILLLGGIFVPVFASLMVALQNGLSLPNGLWEAQRTTPWLWLLDLLPVALAFYSRFLSLPSTSTARSFPLLLSILTLLFSIPCSAMLFARQQAQVSTKALASLRQAGHLEMLVLRTHISYSQQAYGDVRQQLAQMAELRKTIQIYSPQAVQTSERVWSTYYHDALNRSLTLSTTLSLRDAMDKLVHALENDAKRDNNEASLLLLTGVAGTFVLMGLTLQLFYLLRQQESQLTVIVQKNLKTSQQLEMANDKLEDLTTQLTTLQGQLSTTATRDSLTKLHNRRSLDEHMASEWARALRYNQPLSILILDIDYFRAYNESFGAASGDAVLETIGTLLQHTLRTADIAARHGGEEFMILMPHTHEDEAVRIAERLRAGIQAAPWKHRAVTVSIGVAEKSPSMTRVAELTTAADVALYQAKKTRDRVCSYQSLPIHERRAA</sequence>
<keyword evidence="5" id="KW-1185">Reference proteome</keyword>
<feature type="coiled-coil region" evidence="1">
    <location>
        <begin position="255"/>
        <end position="282"/>
    </location>
</feature>
<feature type="domain" description="GGDEF" evidence="3">
    <location>
        <begin position="317"/>
        <end position="445"/>
    </location>
</feature>
<keyword evidence="2" id="KW-0812">Transmembrane</keyword>
<dbReference type="CDD" id="cd01949">
    <property type="entry name" value="GGDEF"/>
    <property type="match status" value="1"/>
</dbReference>
<dbReference type="PROSITE" id="PS50887">
    <property type="entry name" value="GGDEF"/>
    <property type="match status" value="1"/>
</dbReference>
<comment type="caution">
    <text evidence="4">The sequence shown here is derived from an EMBL/GenBank/DDBJ whole genome shotgun (WGS) entry which is preliminary data.</text>
</comment>
<organism evidence="4 5">
    <name type="scientific">Armatimonas rosea</name>
    <dbReference type="NCBI Taxonomy" id="685828"/>
    <lineage>
        <taxon>Bacteria</taxon>
        <taxon>Bacillati</taxon>
        <taxon>Armatimonadota</taxon>
        <taxon>Armatimonadia</taxon>
        <taxon>Armatimonadales</taxon>
        <taxon>Armatimonadaceae</taxon>
        <taxon>Armatimonas</taxon>
    </lineage>
</organism>
<keyword evidence="2" id="KW-0472">Membrane</keyword>
<dbReference type="GO" id="GO:0005886">
    <property type="term" value="C:plasma membrane"/>
    <property type="evidence" value="ECO:0007669"/>
    <property type="project" value="TreeGrafter"/>
</dbReference>